<dbReference type="GO" id="GO:0016485">
    <property type="term" value="P:protein processing"/>
    <property type="evidence" value="ECO:0007669"/>
    <property type="project" value="TreeGrafter"/>
</dbReference>
<dbReference type="PROSITE" id="PS51394">
    <property type="entry name" value="PFU"/>
    <property type="match status" value="1"/>
</dbReference>
<dbReference type="Pfam" id="PF09070">
    <property type="entry name" value="PFU"/>
    <property type="match status" value="1"/>
</dbReference>
<dbReference type="InterPro" id="IPR042089">
    <property type="entry name" value="Peptidase_M13_dom_2"/>
</dbReference>
<dbReference type="InterPro" id="IPR024079">
    <property type="entry name" value="MetalloPept_cat_dom_sf"/>
</dbReference>
<evidence type="ECO:0000256" key="7">
    <source>
        <dbReference type="ARBA" id="ARBA00022723"/>
    </source>
</evidence>
<dbReference type="PaxDb" id="67767-A0A0J7NSM8"/>
<evidence type="ECO:0000256" key="4">
    <source>
        <dbReference type="ARBA" id="ARBA00007357"/>
    </source>
</evidence>
<organism evidence="14 15">
    <name type="scientific">Lasius niger</name>
    <name type="common">Black garden ant</name>
    <dbReference type="NCBI Taxonomy" id="67767"/>
    <lineage>
        <taxon>Eukaryota</taxon>
        <taxon>Metazoa</taxon>
        <taxon>Ecdysozoa</taxon>
        <taxon>Arthropoda</taxon>
        <taxon>Hexapoda</taxon>
        <taxon>Insecta</taxon>
        <taxon>Pterygota</taxon>
        <taxon>Neoptera</taxon>
        <taxon>Endopterygota</taxon>
        <taxon>Hymenoptera</taxon>
        <taxon>Apocrita</taxon>
        <taxon>Aculeata</taxon>
        <taxon>Formicoidea</taxon>
        <taxon>Formicidae</taxon>
        <taxon>Formicinae</taxon>
        <taxon>Lasius</taxon>
        <taxon>Lasius</taxon>
    </lineage>
</organism>
<reference evidence="14 15" key="1">
    <citation type="submission" date="2015-04" db="EMBL/GenBank/DDBJ databases">
        <title>Lasius niger genome sequencing.</title>
        <authorList>
            <person name="Konorov E.A."/>
            <person name="Nikitin M.A."/>
            <person name="Kirill M.V."/>
            <person name="Chang P."/>
        </authorList>
    </citation>
    <scope>NUCLEOTIDE SEQUENCE [LARGE SCALE GENOMIC DNA]</scope>
    <source>
        <tissue evidence="14">Whole</tissue>
    </source>
</reference>
<keyword evidence="11" id="KW-0853">WD repeat</keyword>
<dbReference type="Gene3D" id="3.40.390.10">
    <property type="entry name" value="Collagenase (Catalytic Domain)"/>
    <property type="match status" value="1"/>
</dbReference>
<comment type="subcellular location">
    <subcellularLocation>
        <location evidence="2">Cell membrane</location>
        <topology evidence="2">Single-pass type II membrane protein</topology>
    </subcellularLocation>
    <subcellularLocation>
        <location evidence="3">Cytoplasm</location>
    </subcellularLocation>
</comment>
<dbReference type="CDD" id="cd00200">
    <property type="entry name" value="WD40"/>
    <property type="match status" value="1"/>
</dbReference>
<dbReference type="GO" id="GO:0046872">
    <property type="term" value="F:metal ion binding"/>
    <property type="evidence" value="ECO:0007669"/>
    <property type="project" value="UniProtKB-KW"/>
</dbReference>
<comment type="caution">
    <text evidence="14">The sequence shown here is derived from an EMBL/GenBank/DDBJ whole genome shotgun (WGS) entry which is preliminary data.</text>
</comment>
<evidence type="ECO:0000256" key="6">
    <source>
        <dbReference type="ARBA" id="ARBA00022670"/>
    </source>
</evidence>
<proteinExistence type="inferred from homology"/>
<dbReference type="EMBL" id="LBMM01001992">
    <property type="protein sequence ID" value="KMQ95435.1"/>
    <property type="molecule type" value="Genomic_DNA"/>
</dbReference>
<evidence type="ECO:0000256" key="10">
    <source>
        <dbReference type="ARBA" id="ARBA00023049"/>
    </source>
</evidence>
<dbReference type="CDD" id="cd08662">
    <property type="entry name" value="M13"/>
    <property type="match status" value="1"/>
</dbReference>
<keyword evidence="7" id="KW-0479">Metal-binding</keyword>
<keyword evidence="8" id="KW-0378">Hydrolase</keyword>
<evidence type="ECO:0000256" key="9">
    <source>
        <dbReference type="ARBA" id="ARBA00022833"/>
    </source>
</evidence>
<accession>A0A0J7NSM8</accession>
<dbReference type="Pfam" id="PF08324">
    <property type="entry name" value="PUL"/>
    <property type="match status" value="1"/>
</dbReference>
<dbReference type="InterPro" id="IPR036322">
    <property type="entry name" value="WD40_repeat_dom_sf"/>
</dbReference>
<dbReference type="InterPro" id="IPR008753">
    <property type="entry name" value="Peptidase_M13_N"/>
</dbReference>
<dbReference type="InterPro" id="IPR018497">
    <property type="entry name" value="Peptidase_M13_C"/>
</dbReference>
<dbReference type="PANTHER" id="PTHR11733:SF224">
    <property type="entry name" value="NEPRILYSIN-2"/>
    <property type="match status" value="1"/>
</dbReference>
<dbReference type="Gene3D" id="3.10.20.870">
    <property type="entry name" value="PFU (PLAA family ubiquitin binding), C-terminal domain"/>
    <property type="match status" value="1"/>
</dbReference>
<evidence type="ECO:0000256" key="8">
    <source>
        <dbReference type="ARBA" id="ARBA00022801"/>
    </source>
</evidence>
<feature type="domain" description="PUL" evidence="13">
    <location>
        <begin position="1124"/>
        <end position="1389"/>
    </location>
</feature>
<keyword evidence="9" id="KW-0862">Zinc</keyword>
<comment type="cofactor">
    <cofactor evidence="1">
        <name>Zn(2+)</name>
        <dbReference type="ChEBI" id="CHEBI:29105"/>
    </cofactor>
</comment>
<dbReference type="InterPro" id="IPR000718">
    <property type="entry name" value="Peptidase_M13"/>
</dbReference>
<keyword evidence="6" id="KW-0645">Protease</keyword>
<dbReference type="SUPFAM" id="SSF55486">
    <property type="entry name" value="Metalloproteases ('zincins'), catalytic domain"/>
    <property type="match status" value="1"/>
</dbReference>
<dbReference type="PROSITE" id="PS50294">
    <property type="entry name" value="WD_REPEATS_REGION"/>
    <property type="match status" value="1"/>
</dbReference>
<dbReference type="Pfam" id="PF00400">
    <property type="entry name" value="WD40"/>
    <property type="match status" value="6"/>
</dbReference>
<dbReference type="GO" id="GO:0005737">
    <property type="term" value="C:cytoplasm"/>
    <property type="evidence" value="ECO:0007669"/>
    <property type="project" value="UniProtKB-SubCell"/>
</dbReference>
<evidence type="ECO:0000256" key="11">
    <source>
        <dbReference type="PROSITE-ProRule" id="PRU00221"/>
    </source>
</evidence>
<feature type="repeat" description="WD" evidence="11">
    <location>
        <begin position="721"/>
        <end position="762"/>
    </location>
</feature>
<keyword evidence="10" id="KW-0482">Metalloprotease</keyword>
<evidence type="ECO:0000259" key="13">
    <source>
        <dbReference type="PROSITE" id="PS51396"/>
    </source>
</evidence>
<evidence type="ECO:0000256" key="2">
    <source>
        <dbReference type="ARBA" id="ARBA00004401"/>
    </source>
</evidence>
<dbReference type="GO" id="GO:0004222">
    <property type="term" value="F:metalloendopeptidase activity"/>
    <property type="evidence" value="ECO:0007669"/>
    <property type="project" value="InterPro"/>
</dbReference>
<dbReference type="PROSITE" id="PS51396">
    <property type="entry name" value="PUL"/>
    <property type="match status" value="1"/>
</dbReference>
<evidence type="ECO:0000256" key="3">
    <source>
        <dbReference type="ARBA" id="ARBA00004496"/>
    </source>
</evidence>
<dbReference type="PANTHER" id="PTHR11733">
    <property type="entry name" value="ZINC METALLOPROTEASE FAMILY M13 NEPRILYSIN-RELATED"/>
    <property type="match status" value="1"/>
</dbReference>
<dbReference type="InterPro" id="IPR015943">
    <property type="entry name" value="WD40/YVTN_repeat-like_dom_sf"/>
</dbReference>
<dbReference type="InterPro" id="IPR016024">
    <property type="entry name" value="ARM-type_fold"/>
</dbReference>
<dbReference type="Pfam" id="PF05649">
    <property type="entry name" value="Peptidase_M13_N"/>
    <property type="match status" value="1"/>
</dbReference>
<dbReference type="InterPro" id="IPR011989">
    <property type="entry name" value="ARM-like"/>
</dbReference>
<sequence>MDRNVEPCDDFYKFACGGFLGTTSIPDDKTSVNAFSVIVDALLEQLRTSIEEESPPNEPRPFKLAKDFYEACMNKTAIEERGLQPLLNNLRKLGGWPVLDAERWNEGDFTWKDAVYRFRRLGYSVDYFIDFGVSVDLKNNSRRLIDLDQAALGLSREYLSKGFDEKIVQAYYNYMVDIAVILGANPDRARKELKESLEFEIKLANISLPNEKRRNVTLLYNPMTVNQLSAAYPSIPWWEYFNTILAPQAQLSRDEIVIVNVPSYLKDFERLISETPKRVQANYVFWRAAAASVSYLTDDIRKRQLKYTLELNGKTEREPRWKECVEIVSGSMAISVGSMYVRKYFKEDAKKTALEMVEDIREEFTKILKKVEWMDEKTRANALEKAADMTSHIAYPDELLDNRKLDEFYEGLELNSSDYLGSILNLTIFGTNFSFGRLRKPVNKTEWITHGRPAIVNAFYSSIENSIQFPAGILQGTFFSNDRPRYMNYGAIGFVIGHEITHGFDDQGRQFNKEGNLVDWWEPETKEHYLRRAECIIYQYGNYTVKDVGMNLNGINTQGENIADNGGIKEAYYAYKEWVKRNKPEQRLPGLPYNPEQMFWVSAANSWCSKYRPEAMKLRITTGFHSPGEFRVRGPLSNMEEFSRDFNCPVGSKMNPKKKCAVWKGNEYEQSAILTGHSNFVSSVCVINPSERNPKGYIITGSNDNTICVYIADETVPVHTIMAHQNTVCNLRTGKKDDTFLSSSWDLTAKLWDMRDLSKPQLNLTGHTAAVWCVADLLSGNIVTGSADKLIIVWAIDGSIQHKLTGHTDCIRDIVDIKKDEFLTCANDATIRHWNAKLGTCLGNYCGHENYIYSIAAVPNGTYVYSSGEDRTVRVWYNAELGQTIILPTQSIWCIELFSNGDIITGSSDGAVRIFSSDPERYANSEALEAFEKEVANTTLNAQQVIGDINIKDLPDSKVLLQPGQRDGQTKIVNEGDAVRAYSWSQSEQRWIKIGDVMGASGGTAATSGKQLYNGIEYDYVFSVDIQDGVPPLKLPYNKGEDPWHAAQKFLHDNNLSQLFLDQVANFIVKNSEPAPVLTTGSQYVDPFTGGNRYVPGSGTSSSTPDVTMQSSMFSSSNTSAPPSYIPHLKYLKLEQANMSAIFEKLNELNVKQESICKIPEEKLDAIGKLVGGQVSEEVKASAIGALKNLLDWPNDIVFPVLDIARLAVLHKEINDQLCTEELLPVIQRHIKSDAIPSNQMLTFRLIANMFQHERGEKLGLDHRDEILKSLLDLQSLGNKNNQVAISTYILNLIVALNKYNDTPARMRTLNVIFAMLPRLNEPEAIFRALVGMGTVLSATPDPSDRNELISAVRQSETALSVLRTLSESATDLNTTNKLVNCSKQIIDLII</sequence>
<protein>
    <submittedName>
        <fullName evidence="14">Phospholipase a-2-activating protein</fullName>
    </submittedName>
</protein>
<dbReference type="PROSITE" id="PS51885">
    <property type="entry name" value="NEPRILYSIN"/>
    <property type="match status" value="1"/>
</dbReference>
<evidence type="ECO:0000256" key="5">
    <source>
        <dbReference type="ARBA" id="ARBA00008495"/>
    </source>
</evidence>
<dbReference type="SUPFAM" id="SSF50978">
    <property type="entry name" value="WD40 repeat-like"/>
    <property type="match status" value="1"/>
</dbReference>
<dbReference type="Pfam" id="PF01431">
    <property type="entry name" value="Peptidase_M13"/>
    <property type="match status" value="1"/>
</dbReference>
<name>A0A0J7NSM8_LASNI</name>
<dbReference type="InterPro" id="IPR015155">
    <property type="entry name" value="PFU"/>
</dbReference>
<evidence type="ECO:0000256" key="1">
    <source>
        <dbReference type="ARBA" id="ARBA00001947"/>
    </source>
</evidence>
<dbReference type="Gene3D" id="2.130.10.10">
    <property type="entry name" value="YVTN repeat-like/Quinoprotein amine dehydrogenase"/>
    <property type="match status" value="2"/>
</dbReference>
<dbReference type="PRINTS" id="PR00786">
    <property type="entry name" value="NEPRILYSIN"/>
</dbReference>
<evidence type="ECO:0000313" key="15">
    <source>
        <dbReference type="Proteomes" id="UP000036403"/>
    </source>
</evidence>
<dbReference type="PROSITE" id="PS50082">
    <property type="entry name" value="WD_REPEATS_2"/>
    <property type="match status" value="2"/>
</dbReference>
<dbReference type="SUPFAM" id="SSF48371">
    <property type="entry name" value="ARM repeat"/>
    <property type="match status" value="1"/>
</dbReference>
<feature type="domain" description="PFU" evidence="12">
    <location>
        <begin position="983"/>
        <end position="1082"/>
    </location>
</feature>
<gene>
    <name evidence="14" type="ORF">RF55_4352</name>
</gene>
<dbReference type="Gene3D" id="1.10.1380.10">
    <property type="entry name" value="Neutral endopeptidase , domain2"/>
    <property type="match status" value="1"/>
</dbReference>
<dbReference type="Proteomes" id="UP000036403">
    <property type="component" value="Unassembled WGS sequence"/>
</dbReference>
<dbReference type="Gene3D" id="1.25.10.10">
    <property type="entry name" value="Leucine-rich Repeat Variant"/>
    <property type="match status" value="1"/>
</dbReference>
<dbReference type="InterPro" id="IPR001680">
    <property type="entry name" value="WD40_rpt"/>
</dbReference>
<dbReference type="InterPro" id="IPR038122">
    <property type="entry name" value="PFU_sf"/>
</dbReference>
<dbReference type="GO" id="GO:0005886">
    <property type="term" value="C:plasma membrane"/>
    <property type="evidence" value="ECO:0007669"/>
    <property type="project" value="UniProtKB-SubCell"/>
</dbReference>
<dbReference type="InterPro" id="IPR013535">
    <property type="entry name" value="PUL_dom"/>
</dbReference>
<feature type="repeat" description="WD" evidence="11">
    <location>
        <begin position="845"/>
        <end position="876"/>
    </location>
</feature>
<dbReference type="SMART" id="SM00320">
    <property type="entry name" value="WD40"/>
    <property type="match status" value="6"/>
</dbReference>
<evidence type="ECO:0000313" key="14">
    <source>
        <dbReference type="EMBL" id="KMQ95435.1"/>
    </source>
</evidence>
<dbReference type="OrthoDB" id="6475849at2759"/>
<keyword evidence="15" id="KW-1185">Reference proteome</keyword>
<evidence type="ECO:0000259" key="12">
    <source>
        <dbReference type="PROSITE" id="PS51394"/>
    </source>
</evidence>
<comment type="similarity">
    <text evidence="4">Belongs to the peptidase M13 family.</text>
</comment>
<comment type="similarity">
    <text evidence="5">Belongs to the WD repeat PLAP family.</text>
</comment>